<evidence type="ECO:0000256" key="3">
    <source>
        <dbReference type="ARBA" id="ARBA00022989"/>
    </source>
</evidence>
<keyword evidence="2 5" id="KW-0812">Transmembrane</keyword>
<gene>
    <name evidence="6" type="ORF">KL86SPO_70035</name>
</gene>
<dbReference type="AlphaFoldDB" id="A0A212M0C4"/>
<accession>A0A212M0C4</accession>
<feature type="transmembrane region" description="Helical" evidence="5">
    <location>
        <begin position="105"/>
        <end position="122"/>
    </location>
</feature>
<evidence type="ECO:0000313" key="6">
    <source>
        <dbReference type="EMBL" id="SCM83177.1"/>
    </source>
</evidence>
<dbReference type="InterPro" id="IPR006480">
    <property type="entry name" value="Phage_holin_4_1"/>
</dbReference>
<evidence type="ECO:0000256" key="5">
    <source>
        <dbReference type="SAM" id="Phobius"/>
    </source>
</evidence>
<name>A0A212M0C4_9FIRM</name>
<reference evidence="6" key="1">
    <citation type="submission" date="2016-08" db="EMBL/GenBank/DDBJ databases">
        <authorList>
            <person name="Seilhamer J.J."/>
        </authorList>
    </citation>
    <scope>NUCLEOTIDE SEQUENCE</scope>
    <source>
        <strain evidence="6">86</strain>
    </source>
</reference>
<dbReference type="RefSeq" id="WP_288185664.1">
    <property type="nucleotide sequence ID" value="NZ_LT608335.1"/>
</dbReference>
<keyword evidence="3 5" id="KW-1133">Transmembrane helix</keyword>
<dbReference type="Pfam" id="PF05105">
    <property type="entry name" value="Phage_holin_4_1"/>
    <property type="match status" value="1"/>
</dbReference>
<comment type="subcellular location">
    <subcellularLocation>
        <location evidence="1">Membrane</location>
        <topology evidence="1">Multi-pass membrane protein</topology>
    </subcellularLocation>
</comment>
<protein>
    <submittedName>
        <fullName evidence="6">Holin toxin secretion/phage lysis</fullName>
    </submittedName>
</protein>
<keyword evidence="4 5" id="KW-0472">Membrane</keyword>
<evidence type="ECO:0000256" key="1">
    <source>
        <dbReference type="ARBA" id="ARBA00004141"/>
    </source>
</evidence>
<evidence type="ECO:0000256" key="2">
    <source>
        <dbReference type="ARBA" id="ARBA00022692"/>
    </source>
</evidence>
<feature type="transmembrane region" description="Helical" evidence="5">
    <location>
        <begin position="28"/>
        <end position="54"/>
    </location>
</feature>
<evidence type="ECO:0000256" key="4">
    <source>
        <dbReference type="ARBA" id="ARBA00023136"/>
    </source>
</evidence>
<dbReference type="EMBL" id="FMJE01000007">
    <property type="protein sequence ID" value="SCM83177.1"/>
    <property type="molecule type" value="Genomic_DNA"/>
</dbReference>
<dbReference type="GO" id="GO:0016020">
    <property type="term" value="C:membrane"/>
    <property type="evidence" value="ECO:0007669"/>
    <property type="project" value="UniProtKB-SubCell"/>
</dbReference>
<sequence length="175" mass="18998">MLGDIAEGVCKAVKGAAHSLLDVAPAKISLAGILSFFLSSHGTALVAFIVLILLDLITKWLSLSHKYLLDQGICRTQAGLWQCIKSMDKAFANRYITSEMMKTKFAGKIILYMVLVAAVVQVDSMTGGDGVFLRTAWFYLATTEAVSIVENLRDAGVQRLTPLLTFIRSKLGGLK</sequence>
<proteinExistence type="predicted"/>
<organism evidence="6">
    <name type="scientific">uncultured Sporomusa sp</name>
    <dbReference type="NCBI Taxonomy" id="307249"/>
    <lineage>
        <taxon>Bacteria</taxon>
        <taxon>Bacillati</taxon>
        <taxon>Bacillota</taxon>
        <taxon>Negativicutes</taxon>
        <taxon>Selenomonadales</taxon>
        <taxon>Sporomusaceae</taxon>
        <taxon>Sporomusa</taxon>
        <taxon>environmental samples</taxon>
    </lineage>
</organism>